<dbReference type="AlphaFoldDB" id="A0A7K0D1K5"/>
<dbReference type="CDD" id="cd03137">
    <property type="entry name" value="GATase1_AraC_1"/>
    <property type="match status" value="1"/>
</dbReference>
<keyword evidence="2" id="KW-0238">DNA-binding</keyword>
<evidence type="ECO:0000259" key="5">
    <source>
        <dbReference type="PROSITE" id="PS01124"/>
    </source>
</evidence>
<gene>
    <name evidence="6" type="primary">cdhR_2</name>
    <name evidence="6" type="ORF">NRB20_26890</name>
</gene>
<dbReference type="PANTHER" id="PTHR43130">
    <property type="entry name" value="ARAC-FAMILY TRANSCRIPTIONAL REGULATOR"/>
    <property type="match status" value="1"/>
</dbReference>
<dbReference type="InterPro" id="IPR052158">
    <property type="entry name" value="INH-QAR"/>
</dbReference>
<dbReference type="SUPFAM" id="SSF52317">
    <property type="entry name" value="Class I glutamine amidotransferase-like"/>
    <property type="match status" value="1"/>
</dbReference>
<reference evidence="6 7" key="1">
    <citation type="submission" date="2019-10" db="EMBL/GenBank/DDBJ databases">
        <title>Nocardia macrotermitis sp. nov. and Nocardia aurantia sp. nov., isolated from the gut of fungus growing-termite Macrotermes natalensis.</title>
        <authorList>
            <person name="Benndorf R."/>
            <person name="Schwitalla J."/>
            <person name="Martin K."/>
            <person name="De Beer W."/>
            <person name="Kaster A.-K."/>
            <person name="Vollmers J."/>
            <person name="Poulsen M."/>
            <person name="Beemelmanns C."/>
        </authorList>
    </citation>
    <scope>NUCLEOTIDE SEQUENCE [LARGE SCALE GENOMIC DNA]</scope>
    <source>
        <strain evidence="6 7">RB20</strain>
    </source>
</reference>
<keyword evidence="1" id="KW-0805">Transcription regulation</keyword>
<dbReference type="OrthoDB" id="4350011at2"/>
<dbReference type="InterPro" id="IPR002818">
    <property type="entry name" value="DJ-1/PfpI"/>
</dbReference>
<proteinExistence type="predicted"/>
<keyword evidence="3" id="KW-0804">Transcription</keyword>
<dbReference type="PROSITE" id="PS01124">
    <property type="entry name" value="HTH_ARAC_FAMILY_2"/>
    <property type="match status" value="1"/>
</dbReference>
<dbReference type="InterPro" id="IPR018062">
    <property type="entry name" value="HTH_AraC-typ_CS"/>
</dbReference>
<evidence type="ECO:0000256" key="4">
    <source>
        <dbReference type="SAM" id="MobiDB-lite"/>
    </source>
</evidence>
<dbReference type="EMBL" id="WEGK01000005">
    <property type="protein sequence ID" value="MQY19599.1"/>
    <property type="molecule type" value="Genomic_DNA"/>
</dbReference>
<dbReference type="GO" id="GO:0003700">
    <property type="term" value="F:DNA-binding transcription factor activity"/>
    <property type="evidence" value="ECO:0007669"/>
    <property type="project" value="InterPro"/>
</dbReference>
<dbReference type="InterPro" id="IPR029062">
    <property type="entry name" value="Class_I_gatase-like"/>
</dbReference>
<organism evidence="6 7">
    <name type="scientific">Nocardia macrotermitis</name>
    <dbReference type="NCBI Taxonomy" id="2585198"/>
    <lineage>
        <taxon>Bacteria</taxon>
        <taxon>Bacillati</taxon>
        <taxon>Actinomycetota</taxon>
        <taxon>Actinomycetes</taxon>
        <taxon>Mycobacteriales</taxon>
        <taxon>Nocardiaceae</taxon>
        <taxon>Nocardia</taxon>
    </lineage>
</organism>
<dbReference type="SMART" id="SM00342">
    <property type="entry name" value="HTH_ARAC"/>
    <property type="match status" value="1"/>
</dbReference>
<dbReference type="Proteomes" id="UP000438448">
    <property type="component" value="Unassembled WGS sequence"/>
</dbReference>
<feature type="region of interest" description="Disordered" evidence="4">
    <location>
        <begin position="208"/>
        <end position="229"/>
    </location>
</feature>
<evidence type="ECO:0000256" key="2">
    <source>
        <dbReference type="ARBA" id="ARBA00023125"/>
    </source>
</evidence>
<evidence type="ECO:0000256" key="3">
    <source>
        <dbReference type="ARBA" id="ARBA00023163"/>
    </source>
</evidence>
<evidence type="ECO:0000313" key="7">
    <source>
        <dbReference type="Proteomes" id="UP000438448"/>
    </source>
</evidence>
<dbReference type="Gene3D" id="1.10.10.60">
    <property type="entry name" value="Homeodomain-like"/>
    <property type="match status" value="1"/>
</dbReference>
<comment type="caution">
    <text evidence="6">The sequence shown here is derived from an EMBL/GenBank/DDBJ whole genome shotgun (WGS) entry which is preliminary data.</text>
</comment>
<keyword evidence="7" id="KW-1185">Reference proteome</keyword>
<dbReference type="Gene3D" id="3.40.50.880">
    <property type="match status" value="1"/>
</dbReference>
<accession>A0A7K0D1K5</accession>
<dbReference type="PROSITE" id="PS00041">
    <property type="entry name" value="HTH_ARAC_FAMILY_1"/>
    <property type="match status" value="1"/>
</dbReference>
<dbReference type="PANTHER" id="PTHR43130:SF3">
    <property type="entry name" value="HTH-TYPE TRANSCRIPTIONAL REGULATOR RV1931C"/>
    <property type="match status" value="1"/>
</dbReference>
<protein>
    <submittedName>
        <fullName evidence="6">HTH-type transcriptional regulator CdhR</fullName>
    </submittedName>
</protein>
<feature type="domain" description="HTH araC/xylS-type" evidence="5">
    <location>
        <begin position="232"/>
        <end position="330"/>
    </location>
</feature>
<dbReference type="GO" id="GO:0043565">
    <property type="term" value="F:sequence-specific DNA binding"/>
    <property type="evidence" value="ECO:0007669"/>
    <property type="project" value="InterPro"/>
</dbReference>
<sequence>MQSGEKDTDRYYSATVHRSHRIAAVVIPPQSTFELACVAEVFGIDHPGVPNRYTFEVCAEETGALATRAGYRMLVEQGLDTLRTADSIFVTGWPDRDERPSAELTRALREAHRRGARIVGICSGTFALAATGLLDGREATTHWRMAEELRERYPRVRVRPHALYVNHGDVATSAGTGAAIDLALELVRCDFGAAYAADIARHMVLPPHREGGQRQYTRTPPRRRTPQPDSLAPALSWIENNLDRPIAVDDLAARCAVSPRTLTRMFDRHLGTTPGKWLLRRRIHHACALLERTDATVAAIGAATGFPDPSNFRRRFADEVGTTPSDYRRTFAQPSPEPPGTPG</sequence>
<dbReference type="Pfam" id="PF12833">
    <property type="entry name" value="HTH_18"/>
    <property type="match status" value="1"/>
</dbReference>
<name>A0A7K0D1K5_9NOCA</name>
<dbReference type="SUPFAM" id="SSF46689">
    <property type="entry name" value="Homeodomain-like"/>
    <property type="match status" value="2"/>
</dbReference>
<dbReference type="InterPro" id="IPR018060">
    <property type="entry name" value="HTH_AraC"/>
</dbReference>
<dbReference type="Pfam" id="PF01965">
    <property type="entry name" value="DJ-1_PfpI"/>
    <property type="match status" value="1"/>
</dbReference>
<feature type="region of interest" description="Disordered" evidence="4">
    <location>
        <begin position="323"/>
        <end position="343"/>
    </location>
</feature>
<evidence type="ECO:0000256" key="1">
    <source>
        <dbReference type="ARBA" id="ARBA00023015"/>
    </source>
</evidence>
<dbReference type="InterPro" id="IPR009057">
    <property type="entry name" value="Homeodomain-like_sf"/>
</dbReference>
<evidence type="ECO:0000313" key="6">
    <source>
        <dbReference type="EMBL" id="MQY19599.1"/>
    </source>
</evidence>